<organism evidence="2 3">
    <name type="scientific">Pocillopora damicornis</name>
    <name type="common">Cauliflower coral</name>
    <name type="synonym">Millepora damicornis</name>
    <dbReference type="NCBI Taxonomy" id="46731"/>
    <lineage>
        <taxon>Eukaryota</taxon>
        <taxon>Metazoa</taxon>
        <taxon>Cnidaria</taxon>
        <taxon>Anthozoa</taxon>
        <taxon>Hexacorallia</taxon>
        <taxon>Scleractinia</taxon>
        <taxon>Astrocoeniina</taxon>
        <taxon>Pocilloporidae</taxon>
        <taxon>Pocillopora</taxon>
    </lineage>
</organism>
<dbReference type="EMBL" id="RCHS01004185">
    <property type="protein sequence ID" value="RMX37144.1"/>
    <property type="molecule type" value="Genomic_DNA"/>
</dbReference>
<protein>
    <submittedName>
        <fullName evidence="2">Uncharacterized protein</fullName>
    </submittedName>
</protein>
<evidence type="ECO:0000256" key="1">
    <source>
        <dbReference type="SAM" id="MobiDB-lite"/>
    </source>
</evidence>
<name>A0A3M6T766_POCDA</name>
<dbReference type="Proteomes" id="UP000275408">
    <property type="component" value="Unassembled WGS sequence"/>
</dbReference>
<feature type="region of interest" description="Disordered" evidence="1">
    <location>
        <begin position="1"/>
        <end position="94"/>
    </location>
</feature>
<comment type="caution">
    <text evidence="2">The sequence shown here is derived from an EMBL/GenBank/DDBJ whole genome shotgun (WGS) entry which is preliminary data.</text>
</comment>
<keyword evidence="3" id="KW-1185">Reference proteome</keyword>
<feature type="compositionally biased region" description="Basic and acidic residues" evidence="1">
    <location>
        <begin position="83"/>
        <end position="94"/>
    </location>
</feature>
<proteinExistence type="predicted"/>
<feature type="compositionally biased region" description="Polar residues" evidence="1">
    <location>
        <begin position="59"/>
        <end position="78"/>
    </location>
</feature>
<gene>
    <name evidence="2" type="ORF">pdam_00023297</name>
</gene>
<reference evidence="2 3" key="1">
    <citation type="journal article" date="2018" name="Sci. Rep.">
        <title>Comparative analysis of the Pocillopora damicornis genome highlights role of immune system in coral evolution.</title>
        <authorList>
            <person name="Cunning R."/>
            <person name="Bay R.A."/>
            <person name="Gillette P."/>
            <person name="Baker A.C."/>
            <person name="Traylor-Knowles N."/>
        </authorList>
    </citation>
    <scope>NUCLEOTIDE SEQUENCE [LARGE SCALE GENOMIC DNA]</scope>
    <source>
        <strain evidence="2">RSMAS</strain>
        <tissue evidence="2">Whole animal</tissue>
    </source>
</reference>
<feature type="compositionally biased region" description="Polar residues" evidence="1">
    <location>
        <begin position="10"/>
        <end position="24"/>
    </location>
</feature>
<dbReference type="AlphaFoldDB" id="A0A3M6T766"/>
<sequence length="94" mass="10501">MQHRHRNPQPFLTETPAHSTTTTLPKPDQPPAAASPQAECHTPLPLTEPLPQHQERPTSESSPGTDQPTPRLQQTTRSGGLIRKPEKFEDFSLY</sequence>
<evidence type="ECO:0000313" key="3">
    <source>
        <dbReference type="Proteomes" id="UP000275408"/>
    </source>
</evidence>
<evidence type="ECO:0000313" key="2">
    <source>
        <dbReference type="EMBL" id="RMX37144.1"/>
    </source>
</evidence>
<accession>A0A3M6T766</accession>